<evidence type="ECO:0000313" key="2">
    <source>
        <dbReference type="Proteomes" id="UP000245206"/>
    </source>
</evidence>
<organism evidence="1 2">
    <name type="scientific">Leptospira ellinghausenii</name>
    <dbReference type="NCBI Taxonomy" id="1917822"/>
    <lineage>
        <taxon>Bacteria</taxon>
        <taxon>Pseudomonadati</taxon>
        <taxon>Spirochaetota</taxon>
        <taxon>Spirochaetia</taxon>
        <taxon>Leptospirales</taxon>
        <taxon>Leptospiraceae</taxon>
        <taxon>Leptospira</taxon>
    </lineage>
</organism>
<reference evidence="2" key="1">
    <citation type="journal article" date="2019" name="Microbiol. Immunol.">
        <title>Molecular and phenotypic characterization of Leptospira johnsonii sp. nov., Leptospira ellinghausenii sp. nov. and Leptospira ryugenii sp. nov. isolated from soil and water in Japan.</title>
        <authorList>
            <person name="Masuzawa T."/>
            <person name="Saito M."/>
            <person name="Nakao R."/>
            <person name="Nikaido Y."/>
            <person name="Matsumoto M."/>
            <person name="Ogawa M."/>
            <person name="Yokoyama M."/>
            <person name="Hidaka Y."/>
            <person name="Tomita J."/>
            <person name="Sakakibara K."/>
            <person name="Suzuki K."/>
            <person name="Yasuda S."/>
            <person name="Sato H."/>
            <person name="Yamaguchi M."/>
            <person name="Yoshida S.I."/>
            <person name="Koizumi N."/>
            <person name="Kawamura Y."/>
        </authorList>
    </citation>
    <scope>NUCLEOTIDE SEQUENCE [LARGE SCALE GENOMIC DNA]</scope>
    <source>
        <strain evidence="2">E18</strain>
    </source>
</reference>
<name>A0A2P2DHG7_9LEPT</name>
<accession>A0A2P2DHG7</accession>
<dbReference type="RefSeq" id="WP_245918529.1">
    <property type="nucleotide sequence ID" value="NZ_BFAZ01000010.1"/>
</dbReference>
<comment type="caution">
    <text evidence="1">The sequence shown here is derived from an EMBL/GenBank/DDBJ whole genome shotgun (WGS) entry which is preliminary data.</text>
</comment>
<evidence type="ECO:0000313" key="1">
    <source>
        <dbReference type="EMBL" id="GBF44051.1"/>
    </source>
</evidence>
<proteinExistence type="predicted"/>
<dbReference type="EMBL" id="BFAZ01000010">
    <property type="protein sequence ID" value="GBF44051.1"/>
    <property type="molecule type" value="Genomic_DNA"/>
</dbReference>
<keyword evidence="2" id="KW-1185">Reference proteome</keyword>
<gene>
    <name evidence="1" type="ORF">LPTSP2_33540</name>
</gene>
<sequence>MKKILLIIIFFLYVISCKKEESFSDVSNLQSTKLNLEKIKADVSISEGTILRVSKKNFEKLESYDLEVLLEDFNFFLNN</sequence>
<dbReference type="Proteomes" id="UP000245206">
    <property type="component" value="Unassembled WGS sequence"/>
</dbReference>
<dbReference type="AlphaFoldDB" id="A0A2P2DHG7"/>
<protein>
    <submittedName>
        <fullName evidence="1">Uncharacterized protein</fullName>
    </submittedName>
</protein>